<keyword evidence="2" id="KW-0472">Membrane</keyword>
<protein>
    <submittedName>
        <fullName evidence="3">Uncharacterized protein</fullName>
    </submittedName>
</protein>
<name>A0A919NW17_9ACTN</name>
<feature type="region of interest" description="Disordered" evidence="1">
    <location>
        <begin position="28"/>
        <end position="64"/>
    </location>
</feature>
<dbReference type="RefSeq" id="WP_203813213.1">
    <property type="nucleotide sequence ID" value="NZ_BOMY01000051.1"/>
</dbReference>
<organism evidence="3 4">
    <name type="scientific">Paractinoplanes tereljensis</name>
    <dbReference type="NCBI Taxonomy" id="571912"/>
    <lineage>
        <taxon>Bacteria</taxon>
        <taxon>Bacillati</taxon>
        <taxon>Actinomycetota</taxon>
        <taxon>Actinomycetes</taxon>
        <taxon>Micromonosporales</taxon>
        <taxon>Micromonosporaceae</taxon>
        <taxon>Paractinoplanes</taxon>
    </lineage>
</organism>
<evidence type="ECO:0000256" key="2">
    <source>
        <dbReference type="SAM" id="Phobius"/>
    </source>
</evidence>
<sequence>MRCPLCGLDNNPSVGVCARCGAPLNGTPPPPTNTTQFAPGSASPGPIAPPPTPQFAPPLPPAPRSGPSTGVLLSLLGLGMVALLSLALVVVIVARGRPDKPVAAAQPTVAPPATTAAAAKGSARDQAAAIDALLDRSAASRAKLNSAIERVQRCKDVPAALTDMRTVGDERTKQIADTEATDVSALDNGEAVRSTLRAALGFALAADAHFVSWAEPAATGDCKDTTARNAAWQRGQASSKQAQGAKKQFIAVWNPIAGPLGLAERSTDKI</sequence>
<proteinExistence type="predicted"/>
<comment type="caution">
    <text evidence="3">The sequence shown here is derived from an EMBL/GenBank/DDBJ whole genome shotgun (WGS) entry which is preliminary data.</text>
</comment>
<feature type="transmembrane region" description="Helical" evidence="2">
    <location>
        <begin position="71"/>
        <end position="94"/>
    </location>
</feature>
<evidence type="ECO:0000313" key="3">
    <source>
        <dbReference type="EMBL" id="GIF25393.1"/>
    </source>
</evidence>
<dbReference type="EMBL" id="BOMY01000051">
    <property type="protein sequence ID" value="GIF25393.1"/>
    <property type="molecule type" value="Genomic_DNA"/>
</dbReference>
<accession>A0A919NW17</accession>
<dbReference type="AlphaFoldDB" id="A0A919NW17"/>
<keyword evidence="2" id="KW-0812">Transmembrane</keyword>
<gene>
    <name evidence="3" type="ORF">Ate02nite_81230</name>
</gene>
<keyword evidence="2" id="KW-1133">Transmembrane helix</keyword>
<evidence type="ECO:0000313" key="4">
    <source>
        <dbReference type="Proteomes" id="UP000623608"/>
    </source>
</evidence>
<evidence type="ECO:0000256" key="1">
    <source>
        <dbReference type="SAM" id="MobiDB-lite"/>
    </source>
</evidence>
<feature type="compositionally biased region" description="Low complexity" evidence="1">
    <location>
        <begin position="33"/>
        <end position="45"/>
    </location>
</feature>
<feature type="compositionally biased region" description="Pro residues" evidence="1">
    <location>
        <begin position="46"/>
        <end position="64"/>
    </location>
</feature>
<reference evidence="3" key="1">
    <citation type="submission" date="2021-01" db="EMBL/GenBank/DDBJ databases">
        <title>Whole genome shotgun sequence of Actinoplanes tereljensis NBRC 105297.</title>
        <authorList>
            <person name="Komaki H."/>
            <person name="Tamura T."/>
        </authorList>
    </citation>
    <scope>NUCLEOTIDE SEQUENCE</scope>
    <source>
        <strain evidence="3">NBRC 105297</strain>
    </source>
</reference>
<keyword evidence="4" id="KW-1185">Reference proteome</keyword>
<dbReference type="Proteomes" id="UP000623608">
    <property type="component" value="Unassembled WGS sequence"/>
</dbReference>